<feature type="chain" id="PRO_5045533517" evidence="2">
    <location>
        <begin position="23"/>
        <end position="139"/>
    </location>
</feature>
<feature type="signal peptide" evidence="2">
    <location>
        <begin position="1"/>
        <end position="22"/>
    </location>
</feature>
<evidence type="ECO:0000313" key="4">
    <source>
        <dbReference type="EMBL" id="MFB9715595.1"/>
    </source>
</evidence>
<name>A0ABV5UTT6_9MICC</name>
<feature type="compositionally biased region" description="Low complexity" evidence="1">
    <location>
        <begin position="38"/>
        <end position="54"/>
    </location>
</feature>
<sequence length="139" mass="13891">MKTSIVLFPLAALLLAGCSAPAVSPQAATVATSATQTGTAAASTPTASQTPSGSVQGLKTALDGMTPQQSDDIFLSAARKSIPTGSDTELKAAGHKVCEYMADGITGAPLTTKVEALGYTPAQTMTLVITAGLAYCKAK</sequence>
<dbReference type="InterPro" id="IPR007969">
    <property type="entry name" value="DUF732"/>
</dbReference>
<evidence type="ECO:0000313" key="5">
    <source>
        <dbReference type="Proteomes" id="UP001589536"/>
    </source>
</evidence>
<dbReference type="Pfam" id="PF05305">
    <property type="entry name" value="DUF732"/>
    <property type="match status" value="1"/>
</dbReference>
<feature type="region of interest" description="Disordered" evidence="1">
    <location>
        <begin position="38"/>
        <end position="60"/>
    </location>
</feature>
<evidence type="ECO:0000256" key="1">
    <source>
        <dbReference type="SAM" id="MobiDB-lite"/>
    </source>
</evidence>
<dbReference type="RefSeq" id="WP_345050650.1">
    <property type="nucleotide sequence ID" value="NZ_BAABED010000001.1"/>
</dbReference>
<reference evidence="4 5" key="1">
    <citation type="submission" date="2024-09" db="EMBL/GenBank/DDBJ databases">
        <authorList>
            <person name="Sun Q."/>
            <person name="Mori K."/>
        </authorList>
    </citation>
    <scope>NUCLEOTIDE SEQUENCE [LARGE SCALE GENOMIC DNA]</scope>
    <source>
        <strain evidence="4 5">JCM 13519</strain>
    </source>
</reference>
<keyword evidence="2" id="KW-0732">Signal</keyword>
<keyword evidence="5" id="KW-1185">Reference proteome</keyword>
<dbReference type="Proteomes" id="UP001589536">
    <property type="component" value="Unassembled WGS sequence"/>
</dbReference>
<accession>A0ABV5UTT6</accession>
<evidence type="ECO:0000256" key="2">
    <source>
        <dbReference type="SAM" id="SignalP"/>
    </source>
</evidence>
<dbReference type="PROSITE" id="PS51257">
    <property type="entry name" value="PROKAR_LIPOPROTEIN"/>
    <property type="match status" value="1"/>
</dbReference>
<protein>
    <submittedName>
        <fullName evidence="4">DUF732 domain-containing protein</fullName>
    </submittedName>
</protein>
<comment type="caution">
    <text evidence="4">The sequence shown here is derived from an EMBL/GenBank/DDBJ whole genome shotgun (WGS) entry which is preliminary data.</text>
</comment>
<organism evidence="4 5">
    <name type="scientific">Arthrobacter methylotrophus</name>
    <dbReference type="NCBI Taxonomy" id="121291"/>
    <lineage>
        <taxon>Bacteria</taxon>
        <taxon>Bacillati</taxon>
        <taxon>Actinomycetota</taxon>
        <taxon>Actinomycetes</taxon>
        <taxon>Micrococcales</taxon>
        <taxon>Micrococcaceae</taxon>
        <taxon>Arthrobacter</taxon>
    </lineage>
</organism>
<proteinExistence type="predicted"/>
<gene>
    <name evidence="4" type="ORF">ACFFPI_15945</name>
</gene>
<evidence type="ECO:0000259" key="3">
    <source>
        <dbReference type="Pfam" id="PF05305"/>
    </source>
</evidence>
<feature type="domain" description="DUF732" evidence="3">
    <location>
        <begin position="71"/>
        <end position="136"/>
    </location>
</feature>
<dbReference type="EMBL" id="JBHMBH010000036">
    <property type="protein sequence ID" value="MFB9715595.1"/>
    <property type="molecule type" value="Genomic_DNA"/>
</dbReference>